<feature type="domain" description="Schlafen AlbA-2" evidence="1">
    <location>
        <begin position="18"/>
        <end position="126"/>
    </location>
</feature>
<dbReference type="GO" id="GO:0016787">
    <property type="term" value="F:hydrolase activity"/>
    <property type="evidence" value="ECO:0007669"/>
    <property type="project" value="UniProtKB-KW"/>
</dbReference>
<dbReference type="Pfam" id="PF13749">
    <property type="entry name" value="HATPase_c_4"/>
    <property type="match status" value="1"/>
</dbReference>
<evidence type="ECO:0000313" key="3">
    <source>
        <dbReference type="Proteomes" id="UP000656548"/>
    </source>
</evidence>
<keyword evidence="2" id="KW-0378">Hydrolase</keyword>
<dbReference type="Gene3D" id="1.10.10.10">
    <property type="entry name" value="Winged helix-like DNA-binding domain superfamily/Winged helix DNA-binding domain"/>
    <property type="match status" value="1"/>
</dbReference>
<keyword evidence="2" id="KW-0347">Helicase</keyword>
<dbReference type="GO" id="GO:0003678">
    <property type="term" value="F:DNA helicase activity"/>
    <property type="evidence" value="ECO:0007669"/>
    <property type="project" value="UniProtKB-EC"/>
</dbReference>
<dbReference type="PANTHER" id="PTHR30595:SF6">
    <property type="entry name" value="SCHLAFEN ALBA-2 DOMAIN-CONTAINING PROTEIN"/>
    <property type="match status" value="1"/>
</dbReference>
<comment type="caution">
    <text evidence="2">The sequence shown here is derived from an EMBL/GenBank/DDBJ whole genome shotgun (WGS) entry which is preliminary data.</text>
</comment>
<dbReference type="Proteomes" id="UP000656548">
    <property type="component" value="Unassembled WGS sequence"/>
</dbReference>
<name>A0ABR9LAJ5_9PSEU</name>
<dbReference type="InterPro" id="IPR038461">
    <property type="entry name" value="Schlafen_AlbA_2_dom_sf"/>
</dbReference>
<gene>
    <name evidence="2" type="ORF">H4W30_004730</name>
</gene>
<keyword evidence="2" id="KW-0547">Nucleotide-binding</keyword>
<dbReference type="Gene3D" id="3.30.950.30">
    <property type="entry name" value="Schlafen, AAA domain"/>
    <property type="match status" value="1"/>
</dbReference>
<dbReference type="InterPro" id="IPR007421">
    <property type="entry name" value="Schlafen_AlbA_2_dom"/>
</dbReference>
<dbReference type="EC" id="3.6.4.12" evidence="2"/>
<dbReference type="Gene3D" id="3.30.565.60">
    <property type="match status" value="1"/>
</dbReference>
<keyword evidence="3" id="KW-1185">Reference proteome</keyword>
<accession>A0ABR9LAJ5</accession>
<reference evidence="2 3" key="1">
    <citation type="submission" date="2020-10" db="EMBL/GenBank/DDBJ databases">
        <title>Sequencing the genomes of 1000 actinobacteria strains.</title>
        <authorList>
            <person name="Klenk H.-P."/>
        </authorList>
    </citation>
    <scope>NUCLEOTIDE SEQUENCE [LARGE SCALE GENOMIC DNA]</scope>
    <source>
        <strain evidence="2 3">DSM 46661</strain>
    </source>
</reference>
<proteinExistence type="predicted"/>
<dbReference type="Pfam" id="PF04326">
    <property type="entry name" value="SLFN_AlbA_2"/>
    <property type="match status" value="1"/>
</dbReference>
<dbReference type="PANTHER" id="PTHR30595">
    <property type="entry name" value="GLPR-RELATED TRANSCRIPTIONAL REPRESSOR"/>
    <property type="match status" value="1"/>
</dbReference>
<protein>
    <submittedName>
        <fullName evidence="2">ATP-dependent DNA helicase RecG</fullName>
        <ecNumber evidence="2">3.6.4.12</ecNumber>
    </submittedName>
</protein>
<evidence type="ECO:0000313" key="2">
    <source>
        <dbReference type="EMBL" id="MBE1577670.1"/>
    </source>
</evidence>
<sequence length="450" mass="50274">MRLMLSDRERDGLAKRDEDNFFDRKSRRIQPAKLSRTLAAFGNTDGGELVVGIEDDGTWDGFASVEAANDLINVAATVVAPGYYEVDFLSHANESGVALLITVRRTPALCVSTTSDVYVRRGAASVLVRGEELESLKRVKGVVSFENQGLVFPVSEISNSEVSIEFCLSMVPTLEPERFLRKQGLINSEERPTVAGALLFHDEPQIHIPKAGVKIYRYKTDGVAERKYLDAVPETIEGSLYSQIFATVARTVEIVDAIPIMTGAGMKQIHYPPEALHEILTNAVLHRDYGINDDVHVRIFDNRVEVESPGRLPAHVTPKNILNERFARNGTIVRLINRFPNPPNMDVGEGLNTAFEAMAALRLQQPEITESADRVLVIIRHEPLASPAQMIMEYVREHGSIDNSIARRVTGIEQERTIRRYFEELVSSKELVRTGVARGTRYRLPETLRD</sequence>
<keyword evidence="2" id="KW-0067">ATP-binding</keyword>
<organism evidence="2 3">
    <name type="scientific">Amycolatopsis roodepoortensis</name>
    <dbReference type="NCBI Taxonomy" id="700274"/>
    <lineage>
        <taxon>Bacteria</taxon>
        <taxon>Bacillati</taxon>
        <taxon>Actinomycetota</taxon>
        <taxon>Actinomycetes</taxon>
        <taxon>Pseudonocardiales</taxon>
        <taxon>Pseudonocardiaceae</taxon>
        <taxon>Amycolatopsis</taxon>
    </lineage>
</organism>
<dbReference type="InterPro" id="IPR038475">
    <property type="entry name" value="RecG_C_sf"/>
</dbReference>
<dbReference type="EMBL" id="JADBEJ010000005">
    <property type="protein sequence ID" value="MBE1577670.1"/>
    <property type="molecule type" value="Genomic_DNA"/>
</dbReference>
<evidence type="ECO:0000259" key="1">
    <source>
        <dbReference type="Pfam" id="PF04326"/>
    </source>
</evidence>
<dbReference type="InterPro" id="IPR036388">
    <property type="entry name" value="WH-like_DNA-bd_sf"/>
</dbReference>